<dbReference type="InterPro" id="IPR035669">
    <property type="entry name" value="SGNH_plant_lipase-like"/>
</dbReference>
<dbReference type="PANTHER" id="PTHR45642:SF96">
    <property type="entry name" value="GDSL ESTERASE_LIPASE"/>
    <property type="match status" value="1"/>
</dbReference>
<evidence type="ECO:0000313" key="4">
    <source>
        <dbReference type="Proteomes" id="UP001314170"/>
    </source>
</evidence>
<keyword evidence="2" id="KW-0732">Signal</keyword>
<proteinExistence type="inferred from homology"/>
<reference evidence="3 4" key="1">
    <citation type="submission" date="2024-01" db="EMBL/GenBank/DDBJ databases">
        <authorList>
            <person name="Waweru B."/>
        </authorList>
    </citation>
    <scope>NUCLEOTIDE SEQUENCE [LARGE SCALE GENOMIC DNA]</scope>
</reference>
<evidence type="ECO:0000256" key="2">
    <source>
        <dbReference type="SAM" id="SignalP"/>
    </source>
</evidence>
<comment type="caution">
    <text evidence="3">The sequence shown here is derived from an EMBL/GenBank/DDBJ whole genome shotgun (WGS) entry which is preliminary data.</text>
</comment>
<dbReference type="SUPFAM" id="SSF52266">
    <property type="entry name" value="SGNH hydrolase"/>
    <property type="match status" value="1"/>
</dbReference>
<dbReference type="Pfam" id="PF00657">
    <property type="entry name" value="Lipase_GDSL"/>
    <property type="match status" value="1"/>
</dbReference>
<evidence type="ECO:0000256" key="1">
    <source>
        <dbReference type="ARBA" id="ARBA00008668"/>
    </source>
</evidence>
<dbReference type="InterPro" id="IPR036514">
    <property type="entry name" value="SGNH_hydro_sf"/>
</dbReference>
<dbReference type="Proteomes" id="UP001314170">
    <property type="component" value="Unassembled WGS sequence"/>
</dbReference>
<dbReference type="AlphaFoldDB" id="A0AAV1QWL5"/>
<accession>A0AAV1QWL5</accession>
<sequence>METTPATSMFFTFFFMGSFLSLPSLITASSSNVTAVFAFGDSSIDPGNNNLVPTPARCNFPPYGLDFPNHAATGRFCNGKLPTDFLASLLGLKDLLPAYLDPELTENDLLTGVSFASAASGLDPLTSLTTRALDVSTQLKLFEEAVVRMERLVGEEKSRFILDNGIFFFSVGSPDVLINFYTTHARALQFSVSEYQDFLLQKLESAVQRLYKAGGRRFLLTGLPPIGCLPASMTVFQHECVEERNAESRAYNTKLQSLISRWQAELFKGAKIAYLDAYNPLIDMANNPNKYGFEETRKGCCGTGIYCDVAKPVCPDRTKYLFWDAFHPTEAAYSIMVNEAVKTLLPLLN</sequence>
<organism evidence="3 4">
    <name type="scientific">Dovyalis caffra</name>
    <dbReference type="NCBI Taxonomy" id="77055"/>
    <lineage>
        <taxon>Eukaryota</taxon>
        <taxon>Viridiplantae</taxon>
        <taxon>Streptophyta</taxon>
        <taxon>Embryophyta</taxon>
        <taxon>Tracheophyta</taxon>
        <taxon>Spermatophyta</taxon>
        <taxon>Magnoliopsida</taxon>
        <taxon>eudicotyledons</taxon>
        <taxon>Gunneridae</taxon>
        <taxon>Pentapetalae</taxon>
        <taxon>rosids</taxon>
        <taxon>fabids</taxon>
        <taxon>Malpighiales</taxon>
        <taxon>Salicaceae</taxon>
        <taxon>Flacourtieae</taxon>
        <taxon>Dovyalis</taxon>
    </lineage>
</organism>
<feature type="signal peptide" evidence="2">
    <location>
        <begin position="1"/>
        <end position="28"/>
    </location>
</feature>
<name>A0AAV1QWL5_9ROSI</name>
<protein>
    <submittedName>
        <fullName evidence="3">Uncharacterized protein</fullName>
    </submittedName>
</protein>
<dbReference type="CDD" id="cd01837">
    <property type="entry name" value="SGNH_plant_lipase_like"/>
    <property type="match status" value="1"/>
</dbReference>
<comment type="similarity">
    <text evidence="1">Belongs to the 'GDSL' lipolytic enzyme family.</text>
</comment>
<dbReference type="EMBL" id="CAWUPB010000850">
    <property type="protein sequence ID" value="CAK7325205.1"/>
    <property type="molecule type" value="Genomic_DNA"/>
</dbReference>
<dbReference type="FunFam" id="3.40.50.1110:FF:000003">
    <property type="entry name" value="GDSL esterase/lipase APG"/>
    <property type="match status" value="1"/>
</dbReference>
<dbReference type="Gene3D" id="3.40.50.1110">
    <property type="entry name" value="SGNH hydrolase"/>
    <property type="match status" value="1"/>
</dbReference>
<dbReference type="InterPro" id="IPR050592">
    <property type="entry name" value="GDSL_lipolytic_enzyme"/>
</dbReference>
<evidence type="ECO:0000313" key="3">
    <source>
        <dbReference type="EMBL" id="CAK7325205.1"/>
    </source>
</evidence>
<feature type="chain" id="PRO_5043751821" evidence="2">
    <location>
        <begin position="29"/>
        <end position="349"/>
    </location>
</feature>
<dbReference type="GO" id="GO:0016788">
    <property type="term" value="F:hydrolase activity, acting on ester bonds"/>
    <property type="evidence" value="ECO:0007669"/>
    <property type="project" value="InterPro"/>
</dbReference>
<keyword evidence="4" id="KW-1185">Reference proteome</keyword>
<dbReference type="InterPro" id="IPR001087">
    <property type="entry name" value="GDSL"/>
</dbReference>
<gene>
    <name evidence="3" type="ORF">DCAF_LOCUS2877</name>
</gene>
<dbReference type="PANTHER" id="PTHR45642">
    <property type="entry name" value="GDSL ESTERASE/LIPASE EXL3"/>
    <property type="match status" value="1"/>
</dbReference>